<dbReference type="InterPro" id="IPR004352">
    <property type="entry name" value="GH114_TIM-barrel"/>
</dbReference>
<evidence type="ECO:0000259" key="2">
    <source>
        <dbReference type="Pfam" id="PF03537"/>
    </source>
</evidence>
<accession>D4H7N2</accession>
<name>D4H7N2_DENA2</name>
<dbReference type="HOGENOM" id="CLU_051214_3_0_0"/>
<dbReference type="EMBL" id="CP001968">
    <property type="protein sequence ID" value="ADD68031.1"/>
    <property type="molecule type" value="Genomic_DNA"/>
</dbReference>
<dbReference type="eggNOG" id="COG3868">
    <property type="taxonomic scope" value="Bacteria"/>
</dbReference>
<protein>
    <submittedName>
        <fullName evidence="3">TM1410 hypothetical-related protein</fullName>
    </submittedName>
</protein>
<evidence type="ECO:0000256" key="1">
    <source>
        <dbReference type="SAM" id="SignalP"/>
    </source>
</evidence>
<dbReference type="OrthoDB" id="505502at2"/>
<dbReference type="Pfam" id="PF03537">
    <property type="entry name" value="Glyco_hydro_114"/>
    <property type="match status" value="1"/>
</dbReference>
<feature type="chain" id="PRO_5003057817" evidence="1">
    <location>
        <begin position="26"/>
        <end position="261"/>
    </location>
</feature>
<reference evidence="3 4" key="1">
    <citation type="journal article" date="2010" name="Stand. Genomic Sci.">
        <title>Complete genome sequence of Denitrovibrio acetiphilus type strain (N2460).</title>
        <authorList>
            <person name="Kiss H."/>
            <person name="Lang E."/>
            <person name="Lapidus A."/>
            <person name="Copeland A."/>
            <person name="Nolan M."/>
            <person name="Glavina Del Rio T."/>
            <person name="Chen F."/>
            <person name="Lucas S."/>
            <person name="Tice H."/>
            <person name="Cheng J.F."/>
            <person name="Han C."/>
            <person name="Goodwin L."/>
            <person name="Pitluck S."/>
            <person name="Liolios K."/>
            <person name="Pati A."/>
            <person name="Ivanova N."/>
            <person name="Mavromatis K."/>
            <person name="Chen A."/>
            <person name="Palaniappan K."/>
            <person name="Land M."/>
            <person name="Hauser L."/>
            <person name="Chang Y.J."/>
            <person name="Jeffries C.D."/>
            <person name="Detter J.C."/>
            <person name="Brettin T."/>
            <person name="Spring S."/>
            <person name="Rohde M."/>
            <person name="Goker M."/>
            <person name="Woyke T."/>
            <person name="Bristow J."/>
            <person name="Eisen J.A."/>
            <person name="Markowitz V."/>
            <person name="Hugenholtz P."/>
            <person name="Kyrpides N.C."/>
            <person name="Klenk H.P."/>
        </authorList>
    </citation>
    <scope>NUCLEOTIDE SEQUENCE [LARGE SCALE GENOMIC DNA]</scope>
    <source>
        <strain evidence="4">DSM 12809 / NBRC 114555 / N2460</strain>
    </source>
</reference>
<organism evidence="3 4">
    <name type="scientific">Denitrovibrio acetiphilus (strain DSM 12809 / NBRC 114555 / N2460)</name>
    <dbReference type="NCBI Taxonomy" id="522772"/>
    <lineage>
        <taxon>Bacteria</taxon>
        <taxon>Pseudomonadati</taxon>
        <taxon>Deferribacterota</taxon>
        <taxon>Deferribacteres</taxon>
        <taxon>Deferribacterales</taxon>
        <taxon>Geovibrionaceae</taxon>
        <taxon>Denitrovibrio</taxon>
    </lineage>
</organism>
<gene>
    <name evidence="3" type="ordered locus">Dacet_1259</name>
</gene>
<dbReference type="InterPro" id="IPR013785">
    <property type="entry name" value="Aldolase_TIM"/>
</dbReference>
<evidence type="ECO:0000313" key="4">
    <source>
        <dbReference type="Proteomes" id="UP000002012"/>
    </source>
</evidence>
<proteinExistence type="predicted"/>
<dbReference type="SUPFAM" id="SSF51445">
    <property type="entry name" value="(Trans)glycosidases"/>
    <property type="match status" value="1"/>
</dbReference>
<dbReference type="KEGG" id="dap:Dacet_1259"/>
<dbReference type="Proteomes" id="UP000002012">
    <property type="component" value="Chromosome"/>
</dbReference>
<dbReference type="RefSeq" id="WP_013010553.1">
    <property type="nucleotide sequence ID" value="NC_013943.1"/>
</dbReference>
<dbReference type="InterPro" id="IPR017853">
    <property type="entry name" value="GH"/>
</dbReference>
<dbReference type="STRING" id="522772.Dacet_1259"/>
<evidence type="ECO:0000313" key="3">
    <source>
        <dbReference type="EMBL" id="ADD68031.1"/>
    </source>
</evidence>
<dbReference type="CAZy" id="GH114">
    <property type="family name" value="Glycoside Hydrolase Family 114"/>
</dbReference>
<dbReference type="AlphaFoldDB" id="D4H7N2"/>
<dbReference type="InParanoid" id="D4H7N2"/>
<dbReference type="PROSITE" id="PS51257">
    <property type="entry name" value="PROKAR_LIPOPROTEIN"/>
    <property type="match status" value="1"/>
</dbReference>
<sequence length="261" mass="29007" precursor="true">MRNIFFCFVLLVFTGCGGSSGSGTAAGEIWQPEPGATWQIQLQGELNTSYDVQVYDIDLYDTPKAVIDDLHSRGVKVICYFSAGSYENWRSDASEFPEAVIGKDLDGWEGESWLDIRNTLTLMPIMDARMDIAAAKGCDAVDPDNVDGYANDTGFPLTASDQLIYNKMLADSAHERGLAVGLKNDIDQIDDLVDFFDFAVNEQCFYYDECGSLLPFINTNKAVFGIEYELEPDEFCDKSIVYGFSTLLMDQALDGDMYSCR</sequence>
<dbReference type="Gene3D" id="3.20.20.70">
    <property type="entry name" value="Aldolase class I"/>
    <property type="match status" value="1"/>
</dbReference>
<dbReference type="PANTHER" id="PTHR35273:SF2">
    <property type="entry name" value="ALPHA-GALACTOSIDASE"/>
    <property type="match status" value="1"/>
</dbReference>
<feature type="signal peptide" evidence="1">
    <location>
        <begin position="1"/>
        <end position="25"/>
    </location>
</feature>
<dbReference type="PaxDb" id="522772-Dacet_1259"/>
<keyword evidence="1" id="KW-0732">Signal</keyword>
<dbReference type="PANTHER" id="PTHR35273">
    <property type="entry name" value="ALPHA-1,4 POLYGALACTOSAMINIDASE, PUTATIVE (AFU_ORTHOLOGUE AFUA_3G07890)-RELATED"/>
    <property type="match status" value="1"/>
</dbReference>
<feature type="domain" description="Glycoside-hydrolase family GH114 TIM-barrel" evidence="2">
    <location>
        <begin position="37"/>
        <end position="254"/>
    </location>
</feature>
<keyword evidence="4" id="KW-1185">Reference proteome</keyword>